<name>A0A4Y7SQ58_COPMI</name>
<sequence>MQGSDFALSHDDDWIPFVEACNNDYDRESEGVQDTLLKEEPEKWQTYSRFIPPMYSERSWVATPFLISLTKVSCRHGRSGSARISWMAMAATTGCSHRRSLE</sequence>
<proteinExistence type="predicted"/>
<dbReference type="AlphaFoldDB" id="A0A4Y7SQ58"/>
<comment type="caution">
    <text evidence="1">The sequence shown here is derived from an EMBL/GenBank/DDBJ whole genome shotgun (WGS) entry which is preliminary data.</text>
</comment>
<accession>A0A4Y7SQ58</accession>
<evidence type="ECO:0000313" key="1">
    <source>
        <dbReference type="EMBL" id="TEB23764.1"/>
    </source>
</evidence>
<dbReference type="EMBL" id="QPFP01000074">
    <property type="protein sequence ID" value="TEB23764.1"/>
    <property type="molecule type" value="Genomic_DNA"/>
</dbReference>
<protein>
    <submittedName>
        <fullName evidence="1">Uncharacterized protein</fullName>
    </submittedName>
</protein>
<keyword evidence="2" id="KW-1185">Reference proteome</keyword>
<evidence type="ECO:0000313" key="2">
    <source>
        <dbReference type="Proteomes" id="UP000298030"/>
    </source>
</evidence>
<organism evidence="1 2">
    <name type="scientific">Coprinellus micaceus</name>
    <name type="common">Glistening ink-cap mushroom</name>
    <name type="synonym">Coprinus micaceus</name>
    <dbReference type="NCBI Taxonomy" id="71717"/>
    <lineage>
        <taxon>Eukaryota</taxon>
        <taxon>Fungi</taxon>
        <taxon>Dikarya</taxon>
        <taxon>Basidiomycota</taxon>
        <taxon>Agaricomycotina</taxon>
        <taxon>Agaricomycetes</taxon>
        <taxon>Agaricomycetidae</taxon>
        <taxon>Agaricales</taxon>
        <taxon>Agaricineae</taxon>
        <taxon>Psathyrellaceae</taxon>
        <taxon>Coprinellus</taxon>
    </lineage>
</organism>
<reference evidence="1 2" key="1">
    <citation type="journal article" date="2019" name="Nat. Ecol. Evol.">
        <title>Megaphylogeny resolves global patterns of mushroom evolution.</title>
        <authorList>
            <person name="Varga T."/>
            <person name="Krizsan K."/>
            <person name="Foldi C."/>
            <person name="Dima B."/>
            <person name="Sanchez-Garcia M."/>
            <person name="Sanchez-Ramirez S."/>
            <person name="Szollosi G.J."/>
            <person name="Szarkandi J.G."/>
            <person name="Papp V."/>
            <person name="Albert L."/>
            <person name="Andreopoulos W."/>
            <person name="Angelini C."/>
            <person name="Antonin V."/>
            <person name="Barry K.W."/>
            <person name="Bougher N.L."/>
            <person name="Buchanan P."/>
            <person name="Buyck B."/>
            <person name="Bense V."/>
            <person name="Catcheside P."/>
            <person name="Chovatia M."/>
            <person name="Cooper J."/>
            <person name="Damon W."/>
            <person name="Desjardin D."/>
            <person name="Finy P."/>
            <person name="Geml J."/>
            <person name="Haridas S."/>
            <person name="Hughes K."/>
            <person name="Justo A."/>
            <person name="Karasinski D."/>
            <person name="Kautmanova I."/>
            <person name="Kiss B."/>
            <person name="Kocsube S."/>
            <person name="Kotiranta H."/>
            <person name="LaButti K.M."/>
            <person name="Lechner B.E."/>
            <person name="Liimatainen K."/>
            <person name="Lipzen A."/>
            <person name="Lukacs Z."/>
            <person name="Mihaltcheva S."/>
            <person name="Morgado L.N."/>
            <person name="Niskanen T."/>
            <person name="Noordeloos M.E."/>
            <person name="Ohm R.A."/>
            <person name="Ortiz-Santana B."/>
            <person name="Ovrebo C."/>
            <person name="Racz N."/>
            <person name="Riley R."/>
            <person name="Savchenko A."/>
            <person name="Shiryaev A."/>
            <person name="Soop K."/>
            <person name="Spirin V."/>
            <person name="Szebenyi C."/>
            <person name="Tomsovsky M."/>
            <person name="Tulloss R.E."/>
            <person name="Uehling J."/>
            <person name="Grigoriev I.V."/>
            <person name="Vagvolgyi C."/>
            <person name="Papp T."/>
            <person name="Martin F.M."/>
            <person name="Miettinen O."/>
            <person name="Hibbett D.S."/>
            <person name="Nagy L.G."/>
        </authorList>
    </citation>
    <scope>NUCLEOTIDE SEQUENCE [LARGE SCALE GENOMIC DNA]</scope>
    <source>
        <strain evidence="1 2">FP101781</strain>
    </source>
</reference>
<gene>
    <name evidence="1" type="ORF">FA13DRAFT_1739751</name>
</gene>
<dbReference type="Proteomes" id="UP000298030">
    <property type="component" value="Unassembled WGS sequence"/>
</dbReference>